<dbReference type="EMBL" id="VSRR010116270">
    <property type="protein sequence ID" value="MPC98946.1"/>
    <property type="molecule type" value="Genomic_DNA"/>
</dbReference>
<feature type="signal peptide" evidence="1">
    <location>
        <begin position="1"/>
        <end position="37"/>
    </location>
</feature>
<organism evidence="2 3">
    <name type="scientific">Portunus trituberculatus</name>
    <name type="common">Swimming crab</name>
    <name type="synonym">Neptunus trituberculatus</name>
    <dbReference type="NCBI Taxonomy" id="210409"/>
    <lineage>
        <taxon>Eukaryota</taxon>
        <taxon>Metazoa</taxon>
        <taxon>Ecdysozoa</taxon>
        <taxon>Arthropoda</taxon>
        <taxon>Crustacea</taxon>
        <taxon>Multicrustacea</taxon>
        <taxon>Malacostraca</taxon>
        <taxon>Eumalacostraca</taxon>
        <taxon>Eucarida</taxon>
        <taxon>Decapoda</taxon>
        <taxon>Pleocyemata</taxon>
        <taxon>Brachyura</taxon>
        <taxon>Eubrachyura</taxon>
        <taxon>Portunoidea</taxon>
        <taxon>Portunidae</taxon>
        <taxon>Portuninae</taxon>
        <taxon>Portunus</taxon>
    </lineage>
</organism>
<reference evidence="2 3" key="1">
    <citation type="submission" date="2019-05" db="EMBL/GenBank/DDBJ databases">
        <title>Another draft genome of Portunus trituberculatus and its Hox gene families provides insights of decapod evolution.</title>
        <authorList>
            <person name="Jeong J.-H."/>
            <person name="Song I."/>
            <person name="Kim S."/>
            <person name="Choi T."/>
            <person name="Kim D."/>
            <person name="Ryu S."/>
            <person name="Kim W."/>
        </authorList>
    </citation>
    <scope>NUCLEOTIDE SEQUENCE [LARGE SCALE GENOMIC DNA]</scope>
    <source>
        <tissue evidence="2">Muscle</tissue>
    </source>
</reference>
<evidence type="ECO:0008006" key="4">
    <source>
        <dbReference type="Google" id="ProtNLM"/>
    </source>
</evidence>
<dbReference type="AlphaFoldDB" id="A0A5B7JXA7"/>
<keyword evidence="3" id="KW-1185">Reference proteome</keyword>
<accession>A0A5B7JXA7</accession>
<gene>
    <name evidence="2" type="ORF">E2C01_094335</name>
</gene>
<proteinExistence type="predicted"/>
<sequence>MIAVALLVFLARFKNSPSLSSHCLITVFLACLTEIQCLKADASPVDTIAVLVTLVQMPRESSGAALDVKTKPSAPYDY</sequence>
<evidence type="ECO:0000313" key="2">
    <source>
        <dbReference type="EMBL" id="MPC98946.1"/>
    </source>
</evidence>
<evidence type="ECO:0000256" key="1">
    <source>
        <dbReference type="SAM" id="SignalP"/>
    </source>
</evidence>
<feature type="chain" id="PRO_5022959919" description="Secreted protein" evidence="1">
    <location>
        <begin position="38"/>
        <end position="78"/>
    </location>
</feature>
<name>A0A5B7JXA7_PORTR</name>
<comment type="caution">
    <text evidence="2">The sequence shown here is derived from an EMBL/GenBank/DDBJ whole genome shotgun (WGS) entry which is preliminary data.</text>
</comment>
<protein>
    <recommendedName>
        <fullName evidence="4">Secreted protein</fullName>
    </recommendedName>
</protein>
<evidence type="ECO:0000313" key="3">
    <source>
        <dbReference type="Proteomes" id="UP000324222"/>
    </source>
</evidence>
<dbReference type="Proteomes" id="UP000324222">
    <property type="component" value="Unassembled WGS sequence"/>
</dbReference>
<keyword evidence="1" id="KW-0732">Signal</keyword>